<evidence type="ECO:0000313" key="3">
    <source>
        <dbReference type="Proteomes" id="UP000324646"/>
    </source>
</evidence>
<evidence type="ECO:0000313" key="2">
    <source>
        <dbReference type="EMBL" id="QEK12385.1"/>
    </source>
</evidence>
<dbReference type="RefSeq" id="WP_148809540.1">
    <property type="nucleotide sequence ID" value="NZ_CP042243.1"/>
</dbReference>
<reference evidence="2 3" key="1">
    <citation type="submission" date="2019-07" db="EMBL/GenBank/DDBJ databases">
        <title>Complete genome of Crassaminicella thermophila SY095.</title>
        <authorList>
            <person name="Li X."/>
        </authorList>
    </citation>
    <scope>NUCLEOTIDE SEQUENCE [LARGE SCALE GENOMIC DNA]</scope>
    <source>
        <strain evidence="2 3">SY095</strain>
    </source>
</reference>
<keyword evidence="1" id="KW-0812">Transmembrane</keyword>
<protein>
    <submittedName>
        <fullName evidence="2">Uncharacterized protein</fullName>
    </submittedName>
</protein>
<keyword evidence="1" id="KW-1133">Transmembrane helix</keyword>
<dbReference type="KEGG" id="crs:FQB35_08350"/>
<proteinExistence type="predicted"/>
<dbReference type="OrthoDB" id="1954268at2"/>
<keyword evidence="1" id="KW-0472">Membrane</keyword>
<evidence type="ECO:0000256" key="1">
    <source>
        <dbReference type="SAM" id="Phobius"/>
    </source>
</evidence>
<feature type="transmembrane region" description="Helical" evidence="1">
    <location>
        <begin position="22"/>
        <end position="39"/>
    </location>
</feature>
<gene>
    <name evidence="2" type="ORF">FQB35_08350</name>
</gene>
<name>A0A5C0SCX5_CRATE</name>
<sequence>MFNHKQIPSKESYKRSRLLNKFSVYVILIILTIMGFIYFSEKDTAMNNVIIKNIYNNIFNGSPKKKIFIYLKTIQPLEDKFYLLVNENVDLVNKTLYKNKEDIYLLKENIETIDSIMLDLAKVQTNEYMLENNYLFLDEMKIMRDIMLEKKFALENNDIKSLMKANEYLEKYFIIGQIRRQALKKVFDKYNIVYLELGNRIKYITK</sequence>
<keyword evidence="3" id="KW-1185">Reference proteome</keyword>
<organism evidence="2 3">
    <name type="scientific">Crassaminicella thermophila</name>
    <dbReference type="NCBI Taxonomy" id="2599308"/>
    <lineage>
        <taxon>Bacteria</taxon>
        <taxon>Bacillati</taxon>
        <taxon>Bacillota</taxon>
        <taxon>Clostridia</taxon>
        <taxon>Eubacteriales</taxon>
        <taxon>Clostridiaceae</taxon>
        <taxon>Crassaminicella</taxon>
    </lineage>
</organism>
<dbReference type="EMBL" id="CP042243">
    <property type="protein sequence ID" value="QEK12385.1"/>
    <property type="molecule type" value="Genomic_DNA"/>
</dbReference>
<dbReference type="AlphaFoldDB" id="A0A5C0SCX5"/>
<dbReference type="Proteomes" id="UP000324646">
    <property type="component" value="Chromosome"/>
</dbReference>
<accession>A0A5C0SCX5</accession>